<dbReference type="Gene3D" id="1.20.58.390">
    <property type="entry name" value="Neurotransmitter-gated ion-channel transmembrane domain"/>
    <property type="match status" value="2"/>
</dbReference>
<proteinExistence type="predicted"/>
<dbReference type="Pfam" id="PF02932">
    <property type="entry name" value="Neur_chan_memb"/>
    <property type="match status" value="2"/>
</dbReference>
<accession>A0ABQ9FJ26</accession>
<feature type="transmembrane region" description="Helical" evidence="5">
    <location>
        <begin position="550"/>
        <end position="570"/>
    </location>
</feature>
<gene>
    <name evidence="8" type="ORF">KUTeg_005188</name>
</gene>
<evidence type="ECO:0000256" key="1">
    <source>
        <dbReference type="ARBA" id="ARBA00004141"/>
    </source>
</evidence>
<dbReference type="Pfam" id="PF02931">
    <property type="entry name" value="Neur_chan_LBD"/>
    <property type="match status" value="2"/>
</dbReference>
<evidence type="ECO:0000256" key="4">
    <source>
        <dbReference type="ARBA" id="ARBA00023136"/>
    </source>
</evidence>
<feature type="domain" description="Neurotransmitter-gated ion-channel ligand-binding" evidence="6">
    <location>
        <begin position="388"/>
        <end position="494"/>
    </location>
</feature>
<comment type="subcellular location">
    <subcellularLocation>
        <location evidence="1">Membrane</location>
        <topology evidence="1">Multi-pass membrane protein</topology>
    </subcellularLocation>
</comment>
<reference evidence="8 9" key="1">
    <citation type="submission" date="2022-12" db="EMBL/GenBank/DDBJ databases">
        <title>Chromosome-level genome of Tegillarca granosa.</title>
        <authorList>
            <person name="Kim J."/>
        </authorList>
    </citation>
    <scope>NUCLEOTIDE SEQUENCE [LARGE SCALE GENOMIC DNA]</scope>
    <source>
        <strain evidence="8">Teg-2019</strain>
        <tissue evidence="8">Adductor muscle</tissue>
    </source>
</reference>
<dbReference type="InterPro" id="IPR036734">
    <property type="entry name" value="Neur_chan_lig-bd_sf"/>
</dbReference>
<dbReference type="InterPro" id="IPR006201">
    <property type="entry name" value="Neur_channel"/>
</dbReference>
<evidence type="ECO:0000256" key="2">
    <source>
        <dbReference type="ARBA" id="ARBA00022692"/>
    </source>
</evidence>
<evidence type="ECO:0000259" key="7">
    <source>
        <dbReference type="Pfam" id="PF02932"/>
    </source>
</evidence>
<dbReference type="InterPro" id="IPR006202">
    <property type="entry name" value="Neur_chan_lig-bd"/>
</dbReference>
<dbReference type="EMBL" id="JARBDR010000246">
    <property type="protein sequence ID" value="KAJ8317284.1"/>
    <property type="molecule type" value="Genomic_DNA"/>
</dbReference>
<evidence type="ECO:0000256" key="5">
    <source>
        <dbReference type="SAM" id="Phobius"/>
    </source>
</evidence>
<dbReference type="InterPro" id="IPR006029">
    <property type="entry name" value="Neurotrans-gated_channel_TM"/>
</dbReference>
<feature type="transmembrane region" description="Helical" evidence="5">
    <location>
        <begin position="649"/>
        <end position="669"/>
    </location>
</feature>
<feature type="domain" description="Neurotransmitter-gated ion-channel ligand-binding" evidence="6">
    <location>
        <begin position="94"/>
        <end position="203"/>
    </location>
</feature>
<dbReference type="InterPro" id="IPR038050">
    <property type="entry name" value="Neuro_actylchol_rec"/>
</dbReference>
<feature type="transmembrane region" description="Helical" evidence="5">
    <location>
        <begin position="109"/>
        <end position="128"/>
    </location>
</feature>
<evidence type="ECO:0000259" key="6">
    <source>
        <dbReference type="Pfam" id="PF02931"/>
    </source>
</evidence>
<keyword evidence="3 5" id="KW-1133">Transmembrane helix</keyword>
<organism evidence="8 9">
    <name type="scientific">Tegillarca granosa</name>
    <name type="common">Malaysian cockle</name>
    <name type="synonym">Anadara granosa</name>
    <dbReference type="NCBI Taxonomy" id="220873"/>
    <lineage>
        <taxon>Eukaryota</taxon>
        <taxon>Metazoa</taxon>
        <taxon>Spiralia</taxon>
        <taxon>Lophotrochozoa</taxon>
        <taxon>Mollusca</taxon>
        <taxon>Bivalvia</taxon>
        <taxon>Autobranchia</taxon>
        <taxon>Pteriomorphia</taxon>
        <taxon>Arcoida</taxon>
        <taxon>Arcoidea</taxon>
        <taxon>Arcidae</taxon>
        <taxon>Tegillarca</taxon>
    </lineage>
</organism>
<feature type="transmembrane region" description="Helical" evidence="5">
    <location>
        <begin position="69"/>
        <end position="89"/>
    </location>
</feature>
<dbReference type="Proteomes" id="UP001217089">
    <property type="component" value="Unassembled WGS sequence"/>
</dbReference>
<dbReference type="CDD" id="cd19051">
    <property type="entry name" value="LGIC_TM_cation"/>
    <property type="match status" value="2"/>
</dbReference>
<sequence length="677" mass="77394">MPLMSKNDKNCYSFRCCQRQHKTDTVEDNDLPVEKKMQKNMQVANDKTQDTEMENGTTWIKVARCIDDFCFYSSIFTTVILTVFILGNVAVLSDPNAPVMIYPAGVMQWTFGMSLATNCYCDVTYYPFDTQKCQFRFFVLGYNLSDVEVRPMQFEGTEPISMDYFQPNGEWEFVGKEIEIDEKVIKGEKSNFIIYHLRFRRRPLFHFINSLIPVTLFSSLSCATFRLPAESGEKIGFSVTVLLGFAVYLTILTDFIPTIYLVSVLCICVLVVFITTFVLECHHADPEKPVPIWTCSFVRNIRTQCNCKRGCRRGCWRRKGQVCSDTQTRNDDETMDEEIKTKSVEVTWQEVSKSVDQTAFVVFVVVSVVLTVIIYSLFVNDMSIIGDNNVPITVLSSGFFVWTFGIATTTNCIGDVTYYPFDTQSCQISFQLIGIGNEHAELLFTPYSDNLDMHHFRPNGEWEFVGNSTSIYSKTVNGYTVRSLNYIFKFRRRPLFHVINSLIPVTLFSSLSCAIFKVPADSGEKVGFCLTVLLGFAVYLTILTDFIPTIYLVVVLSFSVISVVITILVLHCHHKDQDTPISKRTKWIVRYILLPLTCNEKCCCRRCGQNKCEDSTAVEKTSDEYVEKEIKHEKKPLTWQYIGQIIDQAGFIIVVGATVLMTIFVYSILLHGYNKEY</sequence>
<dbReference type="SUPFAM" id="SSF63712">
    <property type="entry name" value="Nicotinic receptor ligand binding domain-like"/>
    <property type="match status" value="2"/>
</dbReference>
<feature type="transmembrane region" description="Helical" evidence="5">
    <location>
        <begin position="204"/>
        <end position="229"/>
    </location>
</feature>
<evidence type="ECO:0000256" key="3">
    <source>
        <dbReference type="ARBA" id="ARBA00022989"/>
    </source>
</evidence>
<keyword evidence="2 5" id="KW-0812">Transmembrane</keyword>
<dbReference type="SUPFAM" id="SSF90112">
    <property type="entry name" value="Neurotransmitter-gated ion-channel transmembrane pore"/>
    <property type="match status" value="2"/>
</dbReference>
<keyword evidence="4 5" id="KW-0472">Membrane</keyword>
<dbReference type="InterPro" id="IPR036719">
    <property type="entry name" value="Neuro-gated_channel_TM_sf"/>
</dbReference>
<feature type="transmembrane region" description="Helical" evidence="5">
    <location>
        <begin position="495"/>
        <end position="514"/>
    </location>
</feature>
<feature type="domain" description="Neurotransmitter-gated ion-channel transmembrane" evidence="7">
    <location>
        <begin position="502"/>
        <end position="588"/>
    </location>
</feature>
<evidence type="ECO:0000313" key="8">
    <source>
        <dbReference type="EMBL" id="KAJ8317284.1"/>
    </source>
</evidence>
<dbReference type="PANTHER" id="PTHR18945">
    <property type="entry name" value="NEUROTRANSMITTER GATED ION CHANNEL"/>
    <property type="match status" value="1"/>
</dbReference>
<protein>
    <submittedName>
        <fullName evidence="8">Uncharacterized protein</fullName>
    </submittedName>
</protein>
<feature type="transmembrane region" description="Helical" evidence="5">
    <location>
        <begin position="235"/>
        <end position="252"/>
    </location>
</feature>
<evidence type="ECO:0000313" key="9">
    <source>
        <dbReference type="Proteomes" id="UP001217089"/>
    </source>
</evidence>
<dbReference type="CDD" id="cd18989">
    <property type="entry name" value="LGIC_ECD_cation"/>
    <property type="match status" value="2"/>
</dbReference>
<feature type="transmembrane region" description="Helical" evidence="5">
    <location>
        <begin position="259"/>
        <end position="279"/>
    </location>
</feature>
<dbReference type="Gene3D" id="2.70.170.10">
    <property type="entry name" value="Neurotransmitter-gated ion-channel ligand-binding domain"/>
    <property type="match status" value="2"/>
</dbReference>
<feature type="transmembrane region" description="Helical" evidence="5">
    <location>
        <begin position="526"/>
        <end position="544"/>
    </location>
</feature>
<keyword evidence="9" id="KW-1185">Reference proteome</keyword>
<feature type="transmembrane region" description="Helical" evidence="5">
    <location>
        <begin position="358"/>
        <end position="378"/>
    </location>
</feature>
<comment type="caution">
    <text evidence="8">The sequence shown here is derived from an EMBL/GenBank/DDBJ whole genome shotgun (WGS) entry which is preliminary data.</text>
</comment>
<name>A0ABQ9FJ26_TEGGR</name>
<feature type="domain" description="Neurotransmitter-gated ion-channel transmembrane" evidence="7">
    <location>
        <begin position="211"/>
        <end position="307"/>
    </location>
</feature>